<proteinExistence type="predicted"/>
<evidence type="ECO:0000313" key="1">
    <source>
        <dbReference type="EMBL" id="OHA02168.1"/>
    </source>
</evidence>
<sequence length="161" mass="17942">MYSFARCSEESNLNKDSSEERNCSLNRSFKPVSSYQKWKAGKGDPMQIALEVSQLDWRSYFAPHVKSTDQNFEKAMLEYFLKGDLALWIVVRAGRSYLAGLVCIESDFSLGRWTGGGSFDPFRPAPKRLLSPAVAAAEAVVDKLKILVANHQGECNARAAE</sequence>
<reference evidence="1 2" key="1">
    <citation type="journal article" date="2016" name="Nat. Commun.">
        <title>Thousands of microbial genomes shed light on interconnected biogeochemical processes in an aquifer system.</title>
        <authorList>
            <person name="Anantharaman K."/>
            <person name="Brown C.T."/>
            <person name="Hug L.A."/>
            <person name="Sharon I."/>
            <person name="Castelle C.J."/>
            <person name="Probst A.J."/>
            <person name="Thomas B.C."/>
            <person name="Singh A."/>
            <person name="Wilkins M.J."/>
            <person name="Karaoz U."/>
            <person name="Brodie E.L."/>
            <person name="Williams K.H."/>
            <person name="Hubbard S.S."/>
            <person name="Banfield J.F."/>
        </authorList>
    </citation>
    <scope>NUCLEOTIDE SEQUENCE [LARGE SCALE GENOMIC DNA]</scope>
</reference>
<dbReference type="EMBL" id="MHQK01000007">
    <property type="protein sequence ID" value="OHA02168.1"/>
    <property type="molecule type" value="Genomic_DNA"/>
</dbReference>
<name>A0A1G2KRV0_9BACT</name>
<organism evidence="1 2">
    <name type="scientific">Candidatus Sungbacteria bacterium RIFCSPHIGHO2_02_FULL_49_20</name>
    <dbReference type="NCBI Taxonomy" id="1802272"/>
    <lineage>
        <taxon>Bacteria</taxon>
        <taxon>Candidatus Sungiibacteriota</taxon>
    </lineage>
</organism>
<protein>
    <submittedName>
        <fullName evidence="1">Uncharacterized protein</fullName>
    </submittedName>
</protein>
<comment type="caution">
    <text evidence="1">The sequence shown here is derived from an EMBL/GenBank/DDBJ whole genome shotgun (WGS) entry which is preliminary data.</text>
</comment>
<accession>A0A1G2KRV0</accession>
<gene>
    <name evidence="1" type="ORF">A3C12_01150</name>
</gene>
<dbReference type="Proteomes" id="UP000178710">
    <property type="component" value="Unassembled WGS sequence"/>
</dbReference>
<evidence type="ECO:0000313" key="2">
    <source>
        <dbReference type="Proteomes" id="UP000178710"/>
    </source>
</evidence>
<dbReference type="AlphaFoldDB" id="A0A1G2KRV0"/>